<protein>
    <submittedName>
        <fullName evidence="2">B3 domain-containing protein At5g66980</fullName>
    </submittedName>
</protein>
<evidence type="ECO:0000313" key="1">
    <source>
        <dbReference type="Proteomes" id="UP000790787"/>
    </source>
</evidence>
<name>A0AC58TDS3_TOBAC</name>
<dbReference type="Proteomes" id="UP000790787">
    <property type="component" value="Chromosome 19"/>
</dbReference>
<keyword evidence="1" id="KW-1185">Reference proteome</keyword>
<organism evidence="1 2">
    <name type="scientific">Nicotiana tabacum</name>
    <name type="common">Common tobacco</name>
    <dbReference type="NCBI Taxonomy" id="4097"/>
    <lineage>
        <taxon>Eukaryota</taxon>
        <taxon>Viridiplantae</taxon>
        <taxon>Streptophyta</taxon>
        <taxon>Embryophyta</taxon>
        <taxon>Tracheophyta</taxon>
        <taxon>Spermatophyta</taxon>
        <taxon>Magnoliopsida</taxon>
        <taxon>eudicotyledons</taxon>
        <taxon>Gunneridae</taxon>
        <taxon>Pentapetalae</taxon>
        <taxon>asterids</taxon>
        <taxon>lamiids</taxon>
        <taxon>Solanales</taxon>
        <taxon>Solanaceae</taxon>
        <taxon>Nicotianoideae</taxon>
        <taxon>Nicotianeae</taxon>
        <taxon>Nicotiana</taxon>
    </lineage>
</organism>
<accession>A0AC58TDS3</accession>
<sequence>MKKGGRGRPRKKQPLVSEEEDQRKLIISTSSYSSSLDRPEFFKLFDPHRSSHQLKLSKDFTRKFGETIKERTTIKDLCGHVWNVSVEKTEDGLLFIREGWEDFINYHYVKGGYFLIFRYEEDSSFTVKVLGSNGCKE</sequence>
<proteinExistence type="predicted"/>
<reference evidence="2" key="2">
    <citation type="submission" date="2025-08" db="UniProtKB">
        <authorList>
            <consortium name="RefSeq"/>
        </authorList>
    </citation>
    <scope>IDENTIFICATION</scope>
    <source>
        <tissue evidence="2">Leaf</tissue>
    </source>
</reference>
<gene>
    <name evidence="2" type="primary">LOC142173665</name>
</gene>
<reference evidence="1" key="1">
    <citation type="journal article" date="2014" name="Nat. Commun.">
        <title>The tobacco genome sequence and its comparison with those of tomato and potato.</title>
        <authorList>
            <person name="Sierro N."/>
            <person name="Battey J.N."/>
            <person name="Ouadi S."/>
            <person name="Bakaher N."/>
            <person name="Bovet L."/>
            <person name="Willig A."/>
            <person name="Goepfert S."/>
            <person name="Peitsch M.C."/>
            <person name="Ivanov N.V."/>
        </authorList>
    </citation>
    <scope>NUCLEOTIDE SEQUENCE [LARGE SCALE GENOMIC DNA]</scope>
</reference>
<dbReference type="RefSeq" id="XP_075095381.1">
    <property type="nucleotide sequence ID" value="XM_075239280.1"/>
</dbReference>
<evidence type="ECO:0000313" key="2">
    <source>
        <dbReference type="RefSeq" id="XP_075095381.1"/>
    </source>
</evidence>